<dbReference type="Proteomes" id="UP000323000">
    <property type="component" value="Chromosome 12"/>
</dbReference>
<dbReference type="SUPFAM" id="SSF49764">
    <property type="entry name" value="HSP20-like chaperones"/>
    <property type="match status" value="1"/>
</dbReference>
<evidence type="ECO:0000313" key="4">
    <source>
        <dbReference type="EMBL" id="TXG48468.1"/>
    </source>
</evidence>
<dbReference type="GO" id="GO:0000149">
    <property type="term" value="F:SNARE binding"/>
    <property type="evidence" value="ECO:0007669"/>
    <property type="project" value="TreeGrafter"/>
</dbReference>
<dbReference type="Gene3D" id="2.60.40.790">
    <property type="match status" value="1"/>
</dbReference>
<gene>
    <name evidence="4" type="ORF">EZV62_024343</name>
</gene>
<dbReference type="PANTHER" id="PTHR22951">
    <property type="entry name" value="CLATHRIN ASSEMBLY PROTEIN"/>
    <property type="match status" value="1"/>
</dbReference>
<dbReference type="InterPro" id="IPR002068">
    <property type="entry name" value="A-crystallin/Hsp20_dom"/>
</dbReference>
<dbReference type="GO" id="GO:0006900">
    <property type="term" value="P:vesicle budding from membrane"/>
    <property type="evidence" value="ECO:0007669"/>
    <property type="project" value="TreeGrafter"/>
</dbReference>
<dbReference type="InterPro" id="IPR008942">
    <property type="entry name" value="ENTH_VHS"/>
</dbReference>
<comment type="caution">
    <text evidence="4">The sequence shown here is derived from an EMBL/GenBank/DDBJ whole genome shotgun (WGS) entry which is preliminary data.</text>
</comment>
<proteinExistence type="predicted"/>
<dbReference type="Pfam" id="PF14111">
    <property type="entry name" value="DUF4283"/>
    <property type="match status" value="1"/>
</dbReference>
<dbReference type="EMBL" id="VAHF01000012">
    <property type="protein sequence ID" value="TXG48468.1"/>
    <property type="molecule type" value="Genomic_DNA"/>
</dbReference>
<dbReference type="InterPro" id="IPR025558">
    <property type="entry name" value="DUF4283"/>
</dbReference>
<dbReference type="GO" id="GO:0005905">
    <property type="term" value="C:clathrin-coated pit"/>
    <property type="evidence" value="ECO:0007669"/>
    <property type="project" value="TreeGrafter"/>
</dbReference>
<dbReference type="AlphaFoldDB" id="A0A5C7GUW7"/>
<feature type="domain" description="SHSP" evidence="1">
    <location>
        <begin position="260"/>
        <end position="290"/>
    </location>
</feature>
<dbReference type="GO" id="GO:0005545">
    <property type="term" value="F:1-phosphatidylinositol binding"/>
    <property type="evidence" value="ECO:0007669"/>
    <property type="project" value="InterPro"/>
</dbReference>
<dbReference type="GO" id="GO:0032050">
    <property type="term" value="F:clathrin heavy chain binding"/>
    <property type="evidence" value="ECO:0007669"/>
    <property type="project" value="TreeGrafter"/>
</dbReference>
<evidence type="ECO:0000259" key="3">
    <source>
        <dbReference type="Pfam" id="PF14111"/>
    </source>
</evidence>
<evidence type="ECO:0008006" key="6">
    <source>
        <dbReference type="Google" id="ProtNLM"/>
    </source>
</evidence>
<evidence type="ECO:0000259" key="1">
    <source>
        <dbReference type="Pfam" id="PF00011"/>
    </source>
</evidence>
<dbReference type="GO" id="GO:0048268">
    <property type="term" value="P:clathrin coat assembly"/>
    <property type="evidence" value="ECO:0007669"/>
    <property type="project" value="InterPro"/>
</dbReference>
<feature type="domain" description="DUF4283" evidence="3">
    <location>
        <begin position="360"/>
        <end position="434"/>
    </location>
</feature>
<dbReference type="GO" id="GO:0005546">
    <property type="term" value="F:phosphatidylinositol-4,5-bisphosphate binding"/>
    <property type="evidence" value="ECO:0007669"/>
    <property type="project" value="TreeGrafter"/>
</dbReference>
<dbReference type="SUPFAM" id="SSF89009">
    <property type="entry name" value="GAT-like domain"/>
    <property type="match status" value="1"/>
</dbReference>
<evidence type="ECO:0000313" key="5">
    <source>
        <dbReference type="Proteomes" id="UP000323000"/>
    </source>
</evidence>
<name>A0A5C7GUW7_9ROSI</name>
<dbReference type="Pfam" id="PF00011">
    <property type="entry name" value="HSP20"/>
    <property type="match status" value="1"/>
</dbReference>
<dbReference type="PANTHER" id="PTHR22951:SF70">
    <property type="entry name" value="OS11G0244600 PROTEIN"/>
    <property type="match status" value="1"/>
</dbReference>
<dbReference type="OrthoDB" id="1932749at2759"/>
<reference evidence="5" key="1">
    <citation type="journal article" date="2019" name="Gigascience">
        <title>De novo genome assembly of the endangered Acer yangbiense, a plant species with extremely small populations endemic to Yunnan Province, China.</title>
        <authorList>
            <person name="Yang J."/>
            <person name="Wariss H.M."/>
            <person name="Tao L."/>
            <person name="Zhang R."/>
            <person name="Yun Q."/>
            <person name="Hollingsworth P."/>
            <person name="Dao Z."/>
            <person name="Luo G."/>
            <person name="Guo H."/>
            <person name="Ma Y."/>
            <person name="Sun W."/>
        </authorList>
    </citation>
    <scope>NUCLEOTIDE SEQUENCE [LARGE SCALE GENOMIC DNA]</scope>
    <source>
        <strain evidence="5">cv. Malutang</strain>
    </source>
</reference>
<dbReference type="InterPro" id="IPR008978">
    <property type="entry name" value="HSP20-like_chaperone"/>
</dbReference>
<evidence type="ECO:0000259" key="2">
    <source>
        <dbReference type="Pfam" id="PF07651"/>
    </source>
</evidence>
<dbReference type="Gene3D" id="1.20.58.150">
    <property type="entry name" value="ANTH domain"/>
    <property type="match status" value="1"/>
</dbReference>
<sequence>MHGILFLVSDSPGSIYFLAERISCRLGKTRDHLVALKSLMLIHRLLRGGNRFFEQQLLSGFHRQGLKKFTDILACDNLAQVAMMNTLKESFQVYLTFSKGVAAHVNMFFDLARPARALACDILKRASQKSQKLHELYEKSKRIIDNKNLEYPSVQIITMEHITALEQCLGCSKTPHSILNSLTKPADEGKEDDVSVSTTLFSCTLETKISMHVSTTLCSSLKARTLSVLEILWFPLKGVLEQIPFGVESTGLSPNPARVDWKETPEGHVIMLDVPGLNKEELKIEVEENRAKLDNGVLTLSLAKLPPHKIKGLRVLSQCAGRLITVMNYEEIAMICGALSIKEKKSPIGTLDDKLKDKGEQRLLLCLVGKVMATKLVNREAFMDVMQSIWMVSEGVEIEAMEGNIFAFHFRNMEDRKRIQMGGLWTFDRAIIIFEEPTGIGEISNMTFKVVEFWVQIHNLPLLCMTKEIGLFLRRMIGEVRDIEMGAAKDGSERYVRVRALIDAKEPLKRSLRVDLLGEGKIKTVLLHYEVTGLLLQVW</sequence>
<dbReference type="InterPro" id="IPR045192">
    <property type="entry name" value="AP180-like"/>
</dbReference>
<keyword evidence="5" id="KW-1185">Reference proteome</keyword>
<feature type="domain" description="AP180 N-terminal homology (ANTH)" evidence="2">
    <location>
        <begin position="77"/>
        <end position="169"/>
    </location>
</feature>
<dbReference type="SUPFAM" id="SSF48464">
    <property type="entry name" value="ENTH/VHS domain"/>
    <property type="match status" value="1"/>
</dbReference>
<dbReference type="InterPro" id="IPR011417">
    <property type="entry name" value="ANTH_dom"/>
</dbReference>
<dbReference type="Pfam" id="PF07651">
    <property type="entry name" value="ANTH"/>
    <property type="match status" value="2"/>
</dbReference>
<protein>
    <recommendedName>
        <fullName evidence="6">ENTH domain-containing protein</fullName>
    </recommendedName>
</protein>
<dbReference type="InterPro" id="IPR014712">
    <property type="entry name" value="ANTH_dom_sf"/>
</dbReference>
<feature type="domain" description="AP180 N-terminal homology (ANTH)" evidence="2">
    <location>
        <begin position="2"/>
        <end position="59"/>
    </location>
</feature>
<dbReference type="GO" id="GO:0072583">
    <property type="term" value="P:clathrin-dependent endocytosis"/>
    <property type="evidence" value="ECO:0007669"/>
    <property type="project" value="InterPro"/>
</dbReference>
<accession>A0A5C7GUW7</accession>
<organism evidence="4 5">
    <name type="scientific">Acer yangbiense</name>
    <dbReference type="NCBI Taxonomy" id="1000413"/>
    <lineage>
        <taxon>Eukaryota</taxon>
        <taxon>Viridiplantae</taxon>
        <taxon>Streptophyta</taxon>
        <taxon>Embryophyta</taxon>
        <taxon>Tracheophyta</taxon>
        <taxon>Spermatophyta</taxon>
        <taxon>Magnoliopsida</taxon>
        <taxon>eudicotyledons</taxon>
        <taxon>Gunneridae</taxon>
        <taxon>Pentapetalae</taxon>
        <taxon>rosids</taxon>
        <taxon>malvids</taxon>
        <taxon>Sapindales</taxon>
        <taxon>Sapindaceae</taxon>
        <taxon>Hippocastanoideae</taxon>
        <taxon>Acereae</taxon>
        <taxon>Acer</taxon>
    </lineage>
</organism>
<dbReference type="GO" id="GO:0030136">
    <property type="term" value="C:clathrin-coated vesicle"/>
    <property type="evidence" value="ECO:0007669"/>
    <property type="project" value="InterPro"/>
</dbReference>